<reference evidence="2" key="1">
    <citation type="journal article" date="2022" name="bioRxiv">
        <title>Sequencing and chromosome-scale assembly of the giantPleurodeles waltlgenome.</title>
        <authorList>
            <person name="Brown T."/>
            <person name="Elewa A."/>
            <person name="Iarovenko S."/>
            <person name="Subramanian E."/>
            <person name="Araus A.J."/>
            <person name="Petzold A."/>
            <person name="Susuki M."/>
            <person name="Suzuki K.-i.T."/>
            <person name="Hayashi T."/>
            <person name="Toyoda A."/>
            <person name="Oliveira C."/>
            <person name="Osipova E."/>
            <person name="Leigh N.D."/>
            <person name="Simon A."/>
            <person name="Yun M.H."/>
        </authorList>
    </citation>
    <scope>NUCLEOTIDE SEQUENCE</scope>
    <source>
        <strain evidence="2">20211129_DDA</strain>
        <tissue evidence="2">Liver</tissue>
    </source>
</reference>
<organism evidence="2 3">
    <name type="scientific">Pleurodeles waltl</name>
    <name type="common">Iberian ribbed newt</name>
    <dbReference type="NCBI Taxonomy" id="8319"/>
    <lineage>
        <taxon>Eukaryota</taxon>
        <taxon>Metazoa</taxon>
        <taxon>Chordata</taxon>
        <taxon>Craniata</taxon>
        <taxon>Vertebrata</taxon>
        <taxon>Euteleostomi</taxon>
        <taxon>Amphibia</taxon>
        <taxon>Batrachia</taxon>
        <taxon>Caudata</taxon>
        <taxon>Salamandroidea</taxon>
        <taxon>Salamandridae</taxon>
        <taxon>Pleurodelinae</taxon>
        <taxon>Pleurodeles</taxon>
    </lineage>
</organism>
<sequence>MMLTAMRKNEEEPHLQLPNCFYHYINPAFVEQRVSDLEDVQTLYSTTMDKMQAELQELQRKLGDYENRSRRSNLRFIGIPEELEATSSVTKVISDLIYKCVLPEKATGITANVVLSIMRAHRVSVTRIPSAKYPQTILVNSGDYRIKDQVLLQAIRAKVFNTTDNFSFRAFSDMSATAVCRRREFISLIDEFKKYGAPEGIVQLAKLKIFHNGRAHIFQNV</sequence>
<feature type="coiled-coil region" evidence="1">
    <location>
        <begin position="41"/>
        <end position="75"/>
    </location>
</feature>
<comment type="caution">
    <text evidence="2">The sequence shown here is derived from an EMBL/GenBank/DDBJ whole genome shotgun (WGS) entry which is preliminary data.</text>
</comment>
<evidence type="ECO:0000313" key="2">
    <source>
        <dbReference type="EMBL" id="KAJ1122796.1"/>
    </source>
</evidence>
<dbReference type="Gene3D" id="3.30.70.1820">
    <property type="entry name" value="L1 transposable element, RRM domain"/>
    <property type="match status" value="1"/>
</dbReference>
<evidence type="ECO:0000313" key="3">
    <source>
        <dbReference type="Proteomes" id="UP001066276"/>
    </source>
</evidence>
<dbReference type="AlphaFoldDB" id="A0AAV7P382"/>
<dbReference type="InterPro" id="IPR004244">
    <property type="entry name" value="Transposase_22"/>
</dbReference>
<accession>A0AAV7P382</accession>
<dbReference type="Proteomes" id="UP001066276">
    <property type="component" value="Chromosome 7"/>
</dbReference>
<protein>
    <submittedName>
        <fullName evidence="2">Uncharacterized protein</fullName>
    </submittedName>
</protein>
<proteinExistence type="predicted"/>
<dbReference type="EMBL" id="JANPWB010000011">
    <property type="protein sequence ID" value="KAJ1122796.1"/>
    <property type="molecule type" value="Genomic_DNA"/>
</dbReference>
<dbReference type="PANTHER" id="PTHR11505">
    <property type="entry name" value="L1 TRANSPOSABLE ELEMENT-RELATED"/>
    <property type="match status" value="1"/>
</dbReference>
<evidence type="ECO:0000256" key="1">
    <source>
        <dbReference type="SAM" id="Coils"/>
    </source>
</evidence>
<name>A0AAV7P382_PLEWA</name>
<keyword evidence="3" id="KW-1185">Reference proteome</keyword>
<keyword evidence="1" id="KW-0175">Coiled coil</keyword>
<gene>
    <name evidence="2" type="ORF">NDU88_001269</name>
</gene>